<protein>
    <recommendedName>
        <fullName evidence="2">Helicase C-terminal domain-containing protein</fullName>
    </recommendedName>
</protein>
<accession>A0ABR1GYZ5</accession>
<evidence type="ECO:0000313" key="4">
    <source>
        <dbReference type="Proteomes" id="UP001498421"/>
    </source>
</evidence>
<feature type="non-terminal residue" evidence="3">
    <location>
        <position position="1"/>
    </location>
</feature>
<dbReference type="Pfam" id="PF00271">
    <property type="entry name" value="Helicase_C"/>
    <property type="match status" value="1"/>
</dbReference>
<evidence type="ECO:0000259" key="2">
    <source>
        <dbReference type="Pfam" id="PF00271"/>
    </source>
</evidence>
<proteinExistence type="predicted"/>
<sequence>ESNLNFGVHREAVLSAFDPRNLKILRPQDGKTHLRGDVAELTKEIRNLQTGVRKSPNEPSLGLEHVVKLQKESPHAALTYLYQQTRLDPHMLPPTDRAAWIRWLAGDSPLMVRMLEQAVECVRDQNERLLIYVDTPWIQSVVVSLLKIASFNVSTVRSSDSAAARLATIDSWNNPDSKDQIFVANVNTMATGVNLHTCCANGIFLNWHLNCKVMSQIIGRLVRIGQKKQVHFHLLKVKNTYHDNIERLCLTKWMVHLSAEIALPEWLKHELVEICICEAIKSAWNTPFNRYAWISQREMENKTIAYHSEDMVKLGHILSIVAKLLLNAREDEQSFWIENIDFVMEACCRLSKKMDSADHAESLLLRSIDDLRQIFLPELSATIKDLQGEADKADGVIQSRRARLRQAVHHRQNDASAFKETGAGDGDDDSDSDEEANEEGEDDRQGEEDEPEQSGTDAEPREGEDEDSDVEMTDAPPAPAKKTGTKRSATTKPSNPAKKRKTDHNGN</sequence>
<feature type="domain" description="Helicase C-terminal" evidence="2">
    <location>
        <begin position="122"/>
        <end position="225"/>
    </location>
</feature>
<feature type="region of interest" description="Disordered" evidence="1">
    <location>
        <begin position="406"/>
        <end position="507"/>
    </location>
</feature>
<name>A0ABR1GYZ5_9HYPO</name>
<feature type="compositionally biased region" description="Basic residues" evidence="1">
    <location>
        <begin position="497"/>
        <end position="507"/>
    </location>
</feature>
<dbReference type="EMBL" id="JAZAVK010000359">
    <property type="protein sequence ID" value="KAK7414021.1"/>
    <property type="molecule type" value="Genomic_DNA"/>
</dbReference>
<gene>
    <name evidence="3" type="ORF">QQZ08_012557</name>
</gene>
<dbReference type="Gene3D" id="3.40.50.300">
    <property type="entry name" value="P-loop containing nucleotide triphosphate hydrolases"/>
    <property type="match status" value="1"/>
</dbReference>
<dbReference type="PANTHER" id="PTHR10799">
    <property type="entry name" value="SNF2/RAD54 HELICASE FAMILY"/>
    <property type="match status" value="1"/>
</dbReference>
<evidence type="ECO:0000313" key="3">
    <source>
        <dbReference type="EMBL" id="KAK7414021.1"/>
    </source>
</evidence>
<dbReference type="Proteomes" id="UP001498421">
    <property type="component" value="Unassembled WGS sequence"/>
</dbReference>
<organism evidence="3 4">
    <name type="scientific">Neonectria magnoliae</name>
    <dbReference type="NCBI Taxonomy" id="2732573"/>
    <lineage>
        <taxon>Eukaryota</taxon>
        <taxon>Fungi</taxon>
        <taxon>Dikarya</taxon>
        <taxon>Ascomycota</taxon>
        <taxon>Pezizomycotina</taxon>
        <taxon>Sordariomycetes</taxon>
        <taxon>Hypocreomycetidae</taxon>
        <taxon>Hypocreales</taxon>
        <taxon>Nectriaceae</taxon>
        <taxon>Neonectria</taxon>
    </lineage>
</organism>
<reference evidence="3 4" key="1">
    <citation type="journal article" date="2025" name="Microbiol. Resour. Announc.">
        <title>Draft genome sequences for Neonectria magnoliae and Neonectria punicea, canker pathogens of Liriodendron tulipifera and Acer saccharum in West Virginia.</title>
        <authorList>
            <person name="Petronek H.M."/>
            <person name="Kasson M.T."/>
            <person name="Metheny A.M."/>
            <person name="Stauder C.M."/>
            <person name="Lovett B."/>
            <person name="Lynch S.C."/>
            <person name="Garnas J.R."/>
            <person name="Kasson L.R."/>
            <person name="Stajich J.E."/>
        </authorList>
    </citation>
    <scope>NUCLEOTIDE SEQUENCE [LARGE SCALE GENOMIC DNA]</scope>
    <source>
        <strain evidence="3 4">NRRL 64651</strain>
    </source>
</reference>
<dbReference type="SUPFAM" id="SSF52540">
    <property type="entry name" value="P-loop containing nucleoside triphosphate hydrolases"/>
    <property type="match status" value="1"/>
</dbReference>
<feature type="compositionally biased region" description="Acidic residues" evidence="1">
    <location>
        <begin position="425"/>
        <end position="452"/>
    </location>
</feature>
<feature type="compositionally biased region" description="Acidic residues" evidence="1">
    <location>
        <begin position="462"/>
        <end position="472"/>
    </location>
</feature>
<comment type="caution">
    <text evidence="3">The sequence shown here is derived from an EMBL/GenBank/DDBJ whole genome shotgun (WGS) entry which is preliminary data.</text>
</comment>
<dbReference type="InterPro" id="IPR027417">
    <property type="entry name" value="P-loop_NTPase"/>
</dbReference>
<evidence type="ECO:0000256" key="1">
    <source>
        <dbReference type="SAM" id="MobiDB-lite"/>
    </source>
</evidence>
<keyword evidence="4" id="KW-1185">Reference proteome</keyword>
<dbReference type="InterPro" id="IPR001650">
    <property type="entry name" value="Helicase_C-like"/>
</dbReference>